<evidence type="ECO:0000313" key="2">
    <source>
        <dbReference type="EMBL" id="GBP06838.1"/>
    </source>
</evidence>
<feature type="region of interest" description="Disordered" evidence="1">
    <location>
        <begin position="83"/>
        <end position="102"/>
    </location>
</feature>
<dbReference type="AlphaFoldDB" id="A0A4C1T072"/>
<sequence length="115" mass="13061">MFTSGSTNLIVASRFGGRRKKWLPFDRSSAKIVMDKKNLNQDTADRFRKCTAGHSTAVSSRKERPIITCTCYIEWWRGKRAREPPQSAWSSPPMDARNSREVSGVLSASRVRIDI</sequence>
<gene>
    <name evidence="2" type="ORF">EVAR_92748_1</name>
</gene>
<comment type="caution">
    <text evidence="2">The sequence shown here is derived from an EMBL/GenBank/DDBJ whole genome shotgun (WGS) entry which is preliminary data.</text>
</comment>
<organism evidence="2 3">
    <name type="scientific">Eumeta variegata</name>
    <name type="common">Bagworm moth</name>
    <name type="synonym">Eumeta japonica</name>
    <dbReference type="NCBI Taxonomy" id="151549"/>
    <lineage>
        <taxon>Eukaryota</taxon>
        <taxon>Metazoa</taxon>
        <taxon>Ecdysozoa</taxon>
        <taxon>Arthropoda</taxon>
        <taxon>Hexapoda</taxon>
        <taxon>Insecta</taxon>
        <taxon>Pterygota</taxon>
        <taxon>Neoptera</taxon>
        <taxon>Endopterygota</taxon>
        <taxon>Lepidoptera</taxon>
        <taxon>Glossata</taxon>
        <taxon>Ditrysia</taxon>
        <taxon>Tineoidea</taxon>
        <taxon>Psychidae</taxon>
        <taxon>Oiketicinae</taxon>
        <taxon>Eumeta</taxon>
    </lineage>
</organism>
<evidence type="ECO:0000313" key="3">
    <source>
        <dbReference type="Proteomes" id="UP000299102"/>
    </source>
</evidence>
<accession>A0A4C1T072</accession>
<protein>
    <submittedName>
        <fullName evidence="2">Uncharacterized protein</fullName>
    </submittedName>
</protein>
<proteinExistence type="predicted"/>
<name>A0A4C1T072_EUMVA</name>
<dbReference type="EMBL" id="BGZK01000023">
    <property type="protein sequence ID" value="GBP06838.1"/>
    <property type="molecule type" value="Genomic_DNA"/>
</dbReference>
<dbReference type="Proteomes" id="UP000299102">
    <property type="component" value="Unassembled WGS sequence"/>
</dbReference>
<reference evidence="2 3" key="1">
    <citation type="journal article" date="2019" name="Commun. Biol.">
        <title>The bagworm genome reveals a unique fibroin gene that provides high tensile strength.</title>
        <authorList>
            <person name="Kono N."/>
            <person name="Nakamura H."/>
            <person name="Ohtoshi R."/>
            <person name="Tomita M."/>
            <person name="Numata K."/>
            <person name="Arakawa K."/>
        </authorList>
    </citation>
    <scope>NUCLEOTIDE SEQUENCE [LARGE SCALE GENOMIC DNA]</scope>
</reference>
<keyword evidence="3" id="KW-1185">Reference proteome</keyword>
<evidence type="ECO:0000256" key="1">
    <source>
        <dbReference type="SAM" id="MobiDB-lite"/>
    </source>
</evidence>